<evidence type="ECO:0000256" key="1">
    <source>
        <dbReference type="ARBA" id="ARBA00022670"/>
    </source>
</evidence>
<dbReference type="RefSeq" id="WP_187220747.1">
    <property type="nucleotide sequence ID" value="NZ_JABVED010000007.1"/>
</dbReference>
<evidence type="ECO:0000259" key="4">
    <source>
        <dbReference type="PROSITE" id="PS51829"/>
    </source>
</evidence>
<dbReference type="InterPro" id="IPR043504">
    <property type="entry name" value="Peptidase_S1_PA_chymotrypsin"/>
</dbReference>
<evidence type="ECO:0000313" key="5">
    <source>
        <dbReference type="EMBL" id="MBC6448245.1"/>
    </source>
</evidence>
<feature type="signal peptide" evidence="3">
    <location>
        <begin position="1"/>
        <end position="35"/>
    </location>
</feature>
<dbReference type="PANTHER" id="PTHR36234">
    <property type="entry name" value="LYSYL ENDOPEPTIDASE"/>
    <property type="match status" value="1"/>
</dbReference>
<dbReference type="SUPFAM" id="SSF50494">
    <property type="entry name" value="Trypsin-like serine proteases"/>
    <property type="match status" value="1"/>
</dbReference>
<accession>A0ABR7L6E1</accession>
<keyword evidence="3" id="KW-0732">Signal</keyword>
<dbReference type="PROSITE" id="PS51829">
    <property type="entry name" value="P_HOMO_B"/>
    <property type="match status" value="1"/>
</dbReference>
<dbReference type="PROSITE" id="PS51318">
    <property type="entry name" value="TAT"/>
    <property type="match status" value="1"/>
</dbReference>
<dbReference type="Pfam" id="PF13365">
    <property type="entry name" value="Trypsin_2"/>
    <property type="match status" value="1"/>
</dbReference>
<sequence length="529" mass="56290">MTLQPKSDRRKRLFLTLALALAAGSVLGTSGSAVAAPDDVRPAVTEGVQQVQQVGEEHAADIRIGYAARSARQVINRPGSAYIKVHFASLALAEGDRVTVANPAGTEVHTYSGDPTRAESAASDSLYTKQGDGFWALSITGDTAVVTLHRAGGKPSRSDTGVVVDKYTRGFTDDEQLRRDSGILSVCGTDARRDAVCYQQSHPTEYARTRSVAKILKNGASHCTAWRVGATNRLFTNNHCIASATEMASMEIWFDYACATCGGNNPKPAVKVTGAQFLKTSSSLDYTLFSVNNFASIESFGYLLLDVRAPVQNERIYISGHGSGDPNELSLYEDTQGGATCDVDNPRSDSINMGYYCDTTGGSSGSPVLAASSHKVIALHHLGGCLNEGTRIELIYPEVKDLIDNGGGTEPPPTGAKFENTNNVNIPDNGAAVTSSVTVTGQAGNAPSTLKVNVDIKHTWRGDLVIDLVAPDGSLYRLKNASSNDSADNVITTYTVNASSEVANGTWKLKVQDVARYDTGYIDAWSVQF</sequence>
<dbReference type="InterPro" id="IPR002884">
    <property type="entry name" value="P_dom"/>
</dbReference>
<dbReference type="InterPro" id="IPR009003">
    <property type="entry name" value="Peptidase_S1_PA"/>
</dbReference>
<evidence type="ECO:0000256" key="2">
    <source>
        <dbReference type="ARBA" id="ARBA00022801"/>
    </source>
</evidence>
<feature type="chain" id="PRO_5046583360" evidence="3">
    <location>
        <begin position="36"/>
        <end position="529"/>
    </location>
</feature>
<dbReference type="Proteomes" id="UP000734823">
    <property type="component" value="Unassembled WGS sequence"/>
</dbReference>
<dbReference type="EMBL" id="JABVED010000007">
    <property type="protein sequence ID" value="MBC6448245.1"/>
    <property type="molecule type" value="Genomic_DNA"/>
</dbReference>
<feature type="domain" description="P/Homo B" evidence="4">
    <location>
        <begin position="409"/>
        <end position="529"/>
    </location>
</feature>
<dbReference type="SUPFAM" id="SSF49785">
    <property type="entry name" value="Galactose-binding domain-like"/>
    <property type="match status" value="1"/>
</dbReference>
<dbReference type="Gene3D" id="2.60.120.260">
    <property type="entry name" value="Galactose-binding domain-like"/>
    <property type="match status" value="1"/>
</dbReference>
<dbReference type="Pfam" id="PF01483">
    <property type="entry name" value="P_proprotein"/>
    <property type="match status" value="1"/>
</dbReference>
<evidence type="ECO:0000313" key="6">
    <source>
        <dbReference type="Proteomes" id="UP000734823"/>
    </source>
</evidence>
<keyword evidence="2" id="KW-0378">Hydrolase</keyword>
<keyword evidence="1" id="KW-0645">Protease</keyword>
<protein>
    <submittedName>
        <fullName evidence="5">Proprotein convertase P-domain-containing protein</fullName>
    </submittedName>
</protein>
<organism evidence="5 6">
    <name type="scientific">Actinokineospora xionganensis</name>
    <dbReference type="NCBI Taxonomy" id="2684470"/>
    <lineage>
        <taxon>Bacteria</taxon>
        <taxon>Bacillati</taxon>
        <taxon>Actinomycetota</taxon>
        <taxon>Actinomycetes</taxon>
        <taxon>Pseudonocardiales</taxon>
        <taxon>Pseudonocardiaceae</taxon>
        <taxon>Actinokineospora</taxon>
    </lineage>
</organism>
<keyword evidence="6" id="KW-1185">Reference proteome</keyword>
<name>A0ABR7L6E1_9PSEU</name>
<gene>
    <name evidence="5" type="ORF">GPZ80_13825</name>
</gene>
<evidence type="ECO:0000256" key="3">
    <source>
        <dbReference type="SAM" id="SignalP"/>
    </source>
</evidence>
<comment type="caution">
    <text evidence="5">The sequence shown here is derived from an EMBL/GenBank/DDBJ whole genome shotgun (WGS) entry which is preliminary data.</text>
</comment>
<reference evidence="5 6" key="1">
    <citation type="submission" date="2020-06" db="EMBL/GenBank/DDBJ databases">
        <title>Actinokineospora xiongansis sp. nov., isolated from soil of Baiyangdian.</title>
        <authorList>
            <person name="Zhang X."/>
        </authorList>
    </citation>
    <scope>NUCLEOTIDE SEQUENCE [LARGE SCALE GENOMIC DNA]</scope>
    <source>
        <strain evidence="5 6">HBU206404</strain>
    </source>
</reference>
<dbReference type="InterPro" id="IPR006311">
    <property type="entry name" value="TAT_signal"/>
</dbReference>
<proteinExistence type="predicted"/>
<dbReference type="PANTHER" id="PTHR36234:SF5">
    <property type="entry name" value="LYSYL ENDOPEPTIDASE"/>
    <property type="match status" value="1"/>
</dbReference>
<dbReference type="Gene3D" id="2.40.10.10">
    <property type="entry name" value="Trypsin-like serine proteases"/>
    <property type="match status" value="2"/>
</dbReference>
<dbReference type="InterPro" id="IPR008979">
    <property type="entry name" value="Galactose-bd-like_sf"/>
</dbReference>